<dbReference type="PANTHER" id="PTHR34186">
    <property type="entry name" value="CYANATE HYDRATASE"/>
    <property type="match status" value="1"/>
</dbReference>
<dbReference type="PANTHER" id="PTHR34186:SF2">
    <property type="entry name" value="CYANATE HYDRATASE"/>
    <property type="match status" value="1"/>
</dbReference>
<dbReference type="EC" id="4.2.1.104" evidence="3"/>
<proteinExistence type="inferred from homology"/>
<dbReference type="HAMAP" id="MF_00535">
    <property type="entry name" value="Cyanate_hydrat"/>
    <property type="match status" value="1"/>
</dbReference>
<dbReference type="InterPro" id="IPR008076">
    <property type="entry name" value="Cyanase"/>
</dbReference>
<evidence type="ECO:0000256" key="2">
    <source>
        <dbReference type="ARBA" id="ARBA00023239"/>
    </source>
</evidence>
<sequence>MSSYLRTTTRLTPLLATRAAIVRPATASFLPSHRNAFATSAAKMAAAPIQGISSGPALAELNADMIPHLPSHSPLLFAQKKAKSLSFEEIARALNRDEVAVAALFYGQAKASAEDVTALSKLLDISEATLLATDITSIPDRGRTIMQMPPREPLIYRLFEVVQNYGYAYKAVLNEKFGDGIMSAITFSTKVEKETDEKGEWVKITLRGKWLPYSRF</sequence>
<keyword evidence="2 3" id="KW-0456">Lyase</keyword>
<dbReference type="Gene3D" id="1.10.260.40">
    <property type="entry name" value="lambda repressor-like DNA-binding domains"/>
    <property type="match status" value="1"/>
</dbReference>
<feature type="active site" evidence="3">
    <location>
        <position position="160"/>
    </location>
</feature>
<dbReference type="EMBL" id="MU001632">
    <property type="protein sequence ID" value="KAF2486236.1"/>
    <property type="molecule type" value="Genomic_DNA"/>
</dbReference>
<dbReference type="GO" id="GO:0008824">
    <property type="term" value="F:cyanate hydratase activity"/>
    <property type="evidence" value="ECO:0007669"/>
    <property type="project" value="UniProtKB-UniRule"/>
</dbReference>
<comment type="similarity">
    <text evidence="3">Belongs to the cyanase family.</text>
</comment>
<feature type="domain" description="Cyanate lyase C-terminal" evidence="4">
    <location>
        <begin position="144"/>
        <end position="216"/>
    </location>
</feature>
<keyword evidence="6" id="KW-1185">Reference proteome</keyword>
<dbReference type="Proteomes" id="UP000799767">
    <property type="component" value="Unassembled WGS sequence"/>
</dbReference>
<dbReference type="SUPFAM" id="SSF47413">
    <property type="entry name" value="lambda repressor-like DNA-binding domains"/>
    <property type="match status" value="1"/>
</dbReference>
<feature type="active site" evidence="3">
    <location>
        <position position="183"/>
    </location>
</feature>
<organism evidence="5 6">
    <name type="scientific">Neohortaea acidophila</name>
    <dbReference type="NCBI Taxonomy" id="245834"/>
    <lineage>
        <taxon>Eukaryota</taxon>
        <taxon>Fungi</taxon>
        <taxon>Dikarya</taxon>
        <taxon>Ascomycota</taxon>
        <taxon>Pezizomycotina</taxon>
        <taxon>Dothideomycetes</taxon>
        <taxon>Dothideomycetidae</taxon>
        <taxon>Mycosphaerellales</taxon>
        <taxon>Teratosphaeriaceae</taxon>
        <taxon>Neohortaea</taxon>
    </lineage>
</organism>
<reference evidence="5" key="1">
    <citation type="journal article" date="2020" name="Stud. Mycol.">
        <title>101 Dothideomycetes genomes: a test case for predicting lifestyles and emergence of pathogens.</title>
        <authorList>
            <person name="Haridas S."/>
            <person name="Albert R."/>
            <person name="Binder M."/>
            <person name="Bloem J."/>
            <person name="Labutti K."/>
            <person name="Salamov A."/>
            <person name="Andreopoulos B."/>
            <person name="Baker S."/>
            <person name="Barry K."/>
            <person name="Bills G."/>
            <person name="Bluhm B."/>
            <person name="Cannon C."/>
            <person name="Castanera R."/>
            <person name="Culley D."/>
            <person name="Daum C."/>
            <person name="Ezra D."/>
            <person name="Gonzalez J."/>
            <person name="Henrissat B."/>
            <person name="Kuo A."/>
            <person name="Liang C."/>
            <person name="Lipzen A."/>
            <person name="Lutzoni F."/>
            <person name="Magnuson J."/>
            <person name="Mondo S."/>
            <person name="Nolan M."/>
            <person name="Ohm R."/>
            <person name="Pangilinan J."/>
            <person name="Park H.-J."/>
            <person name="Ramirez L."/>
            <person name="Alfaro M."/>
            <person name="Sun H."/>
            <person name="Tritt A."/>
            <person name="Yoshinaga Y."/>
            <person name="Zwiers L.-H."/>
            <person name="Turgeon B."/>
            <person name="Goodwin S."/>
            <person name="Spatafora J."/>
            <person name="Crous P."/>
            <person name="Grigoriev I."/>
        </authorList>
    </citation>
    <scope>NUCLEOTIDE SEQUENCE</scope>
    <source>
        <strain evidence="5">CBS 113389</strain>
    </source>
</reference>
<dbReference type="CDD" id="cd00559">
    <property type="entry name" value="Cyanase_C"/>
    <property type="match status" value="1"/>
</dbReference>
<name>A0A6A6Q2R0_9PEZI</name>
<dbReference type="Gene3D" id="3.30.1160.10">
    <property type="entry name" value="Cyanate lyase, C-terminal domain"/>
    <property type="match status" value="1"/>
</dbReference>
<gene>
    <name evidence="3" type="primary">cyn1</name>
    <name evidence="5" type="ORF">BDY17DRAFT_291115</name>
</gene>
<dbReference type="InterPro" id="IPR003712">
    <property type="entry name" value="Cyanate_lyase_C"/>
</dbReference>
<feature type="active site" evidence="3">
    <location>
        <position position="157"/>
    </location>
</feature>
<comment type="catalytic activity">
    <reaction evidence="3">
        <text>cyanate + hydrogencarbonate + 3 H(+) = NH4(+) + 2 CO2</text>
        <dbReference type="Rhea" id="RHEA:11120"/>
        <dbReference type="ChEBI" id="CHEBI:15378"/>
        <dbReference type="ChEBI" id="CHEBI:16526"/>
        <dbReference type="ChEBI" id="CHEBI:17544"/>
        <dbReference type="ChEBI" id="CHEBI:28938"/>
        <dbReference type="ChEBI" id="CHEBI:29195"/>
        <dbReference type="EC" id="4.2.1.104"/>
    </reaction>
</comment>
<dbReference type="SMART" id="SM01116">
    <property type="entry name" value="Cyanate_lyase"/>
    <property type="match status" value="1"/>
</dbReference>
<dbReference type="PRINTS" id="PR01693">
    <property type="entry name" value="CYANASE"/>
</dbReference>
<evidence type="ECO:0000256" key="3">
    <source>
        <dbReference type="HAMAP-Rule" id="MF_03139"/>
    </source>
</evidence>
<dbReference type="NCBIfam" id="TIGR00673">
    <property type="entry name" value="cynS"/>
    <property type="match status" value="1"/>
</dbReference>
<protein>
    <recommendedName>
        <fullName evidence="3">Cyanate hydratase</fullName>
        <shortName evidence="3">Cyanase</shortName>
        <ecNumber evidence="3">4.2.1.104</ecNumber>
    </recommendedName>
    <alternativeName>
        <fullName evidence="3">Cyanate hydrolase</fullName>
    </alternativeName>
    <alternativeName>
        <fullName evidence="3">Cyanate lyase</fullName>
    </alternativeName>
</protein>
<dbReference type="GO" id="GO:0003677">
    <property type="term" value="F:DNA binding"/>
    <property type="evidence" value="ECO:0007669"/>
    <property type="project" value="InterPro"/>
</dbReference>
<evidence type="ECO:0000256" key="1">
    <source>
        <dbReference type="ARBA" id="ARBA00003561"/>
    </source>
</evidence>
<dbReference type="OrthoDB" id="10019422at2759"/>
<accession>A0A6A6Q2R0</accession>
<dbReference type="InterPro" id="IPR036581">
    <property type="entry name" value="Cyanate_lyase_C_sf"/>
</dbReference>
<dbReference type="InterPro" id="IPR010982">
    <property type="entry name" value="Lambda_DNA-bd_dom_sf"/>
</dbReference>
<comment type="function">
    <text evidence="1 3">Catalyzes the reaction of cyanate with bicarbonate to produce ammonia and carbon dioxide.</text>
</comment>
<evidence type="ECO:0000259" key="4">
    <source>
        <dbReference type="SMART" id="SM01116"/>
    </source>
</evidence>
<evidence type="ECO:0000313" key="6">
    <source>
        <dbReference type="Proteomes" id="UP000799767"/>
    </source>
</evidence>
<evidence type="ECO:0000313" key="5">
    <source>
        <dbReference type="EMBL" id="KAF2486236.1"/>
    </source>
</evidence>
<dbReference type="Pfam" id="PF02560">
    <property type="entry name" value="Cyanate_lyase"/>
    <property type="match status" value="1"/>
</dbReference>
<dbReference type="AlphaFoldDB" id="A0A6A6Q2R0"/>
<dbReference type="SUPFAM" id="SSF55234">
    <property type="entry name" value="Cyanase C-terminal domain"/>
    <property type="match status" value="1"/>
</dbReference>